<dbReference type="Proteomes" id="UP001551482">
    <property type="component" value="Unassembled WGS sequence"/>
</dbReference>
<keyword evidence="5" id="KW-1185">Reference proteome</keyword>
<dbReference type="SUPFAM" id="SSF63817">
    <property type="entry name" value="Sortase"/>
    <property type="match status" value="1"/>
</dbReference>
<evidence type="ECO:0000256" key="2">
    <source>
        <dbReference type="SAM" id="MobiDB-lite"/>
    </source>
</evidence>
<feature type="region of interest" description="Disordered" evidence="2">
    <location>
        <begin position="9"/>
        <end position="41"/>
    </location>
</feature>
<reference evidence="4 5" key="1">
    <citation type="submission" date="2024-06" db="EMBL/GenBank/DDBJ databases">
        <title>The Natural Products Discovery Center: Release of the First 8490 Sequenced Strains for Exploring Actinobacteria Biosynthetic Diversity.</title>
        <authorList>
            <person name="Kalkreuter E."/>
            <person name="Kautsar S.A."/>
            <person name="Yang D."/>
            <person name="Bader C.D."/>
            <person name="Teijaro C.N."/>
            <person name="Fluegel L."/>
            <person name="Davis C.M."/>
            <person name="Simpson J.R."/>
            <person name="Lauterbach L."/>
            <person name="Steele A.D."/>
            <person name="Gui C."/>
            <person name="Meng S."/>
            <person name="Li G."/>
            <person name="Viehrig K."/>
            <person name="Ye F."/>
            <person name="Su P."/>
            <person name="Kiefer A.F."/>
            <person name="Nichols A."/>
            <person name="Cepeda A.J."/>
            <person name="Yan W."/>
            <person name="Fan B."/>
            <person name="Jiang Y."/>
            <person name="Adhikari A."/>
            <person name="Zheng C.-J."/>
            <person name="Schuster L."/>
            <person name="Cowan T.M."/>
            <person name="Smanski M.J."/>
            <person name="Chevrette M.G."/>
            <person name="De Carvalho L.P.S."/>
            <person name="Shen B."/>
        </authorList>
    </citation>
    <scope>NUCLEOTIDE SEQUENCE [LARGE SCALE GENOMIC DNA]</scope>
    <source>
        <strain evidence="4 5">NPDC048946</strain>
    </source>
</reference>
<feature type="transmembrane region" description="Helical" evidence="3">
    <location>
        <begin position="46"/>
        <end position="69"/>
    </location>
</feature>
<dbReference type="InterPro" id="IPR023365">
    <property type="entry name" value="Sortase_dom-sf"/>
</dbReference>
<dbReference type="InterPro" id="IPR042001">
    <property type="entry name" value="Sortase_F"/>
</dbReference>
<evidence type="ECO:0000313" key="5">
    <source>
        <dbReference type="Proteomes" id="UP001551482"/>
    </source>
</evidence>
<sequence>PYGVIVAVRGGTLPRPTRHTHEPIQEDLVANAERQSGRSSGRPSRLLVFAAVLAFVAFLAGGTLVLRAFSEGDGGPPVPPASAARPSAVPAGGSAGTPAVQPAVRPETEQPPVVPLPSSPPARVVIPKIAVDAPFVALGLEASGELAVPDPNNRNLAGWYKDAATPGAVGTAVVVAHVDTKSGPAAFYGLGALRPGDTADIVRSDGMVATFRIESVEVFDKKNFPADRVYADTSEAQLRLITCGGTFKKGAEGGYEANVVVFAKLVSTRKA</sequence>
<dbReference type="Gene3D" id="2.40.260.10">
    <property type="entry name" value="Sortase"/>
    <property type="match status" value="1"/>
</dbReference>
<evidence type="ECO:0000313" key="4">
    <source>
        <dbReference type="EMBL" id="MEU8139191.1"/>
    </source>
</evidence>
<organism evidence="4 5">
    <name type="scientific">Streptodolium elevatio</name>
    <dbReference type="NCBI Taxonomy" id="3157996"/>
    <lineage>
        <taxon>Bacteria</taxon>
        <taxon>Bacillati</taxon>
        <taxon>Actinomycetota</taxon>
        <taxon>Actinomycetes</taxon>
        <taxon>Kitasatosporales</taxon>
        <taxon>Streptomycetaceae</taxon>
        <taxon>Streptodolium</taxon>
    </lineage>
</organism>
<dbReference type="InterPro" id="IPR005754">
    <property type="entry name" value="Sortase"/>
</dbReference>
<keyword evidence="3" id="KW-1133">Transmembrane helix</keyword>
<feature type="region of interest" description="Disordered" evidence="2">
    <location>
        <begin position="73"/>
        <end position="116"/>
    </location>
</feature>
<evidence type="ECO:0000256" key="1">
    <source>
        <dbReference type="ARBA" id="ARBA00022801"/>
    </source>
</evidence>
<dbReference type="Pfam" id="PF04203">
    <property type="entry name" value="Sortase"/>
    <property type="match status" value="1"/>
</dbReference>
<keyword evidence="3" id="KW-0472">Membrane</keyword>
<comment type="caution">
    <text evidence="4">The sequence shown here is derived from an EMBL/GenBank/DDBJ whole genome shotgun (WGS) entry which is preliminary data.</text>
</comment>
<evidence type="ECO:0000256" key="3">
    <source>
        <dbReference type="SAM" id="Phobius"/>
    </source>
</evidence>
<feature type="compositionally biased region" description="Low complexity" evidence="2">
    <location>
        <begin position="81"/>
        <end position="100"/>
    </location>
</feature>
<accession>A0ABV3DU00</accession>
<keyword evidence="3" id="KW-0812">Transmembrane</keyword>
<dbReference type="NCBIfam" id="NF033748">
    <property type="entry name" value="class_F_sortase"/>
    <property type="match status" value="1"/>
</dbReference>
<proteinExistence type="predicted"/>
<gene>
    <name evidence="4" type="ORF">AB0C36_37550</name>
</gene>
<feature type="non-terminal residue" evidence="4">
    <location>
        <position position="1"/>
    </location>
</feature>
<keyword evidence="1" id="KW-0378">Hydrolase</keyword>
<dbReference type="RefSeq" id="WP_358363114.1">
    <property type="nucleotide sequence ID" value="NZ_JBEZFP010000159.1"/>
</dbReference>
<dbReference type="CDD" id="cd05829">
    <property type="entry name" value="Sortase_F"/>
    <property type="match status" value="1"/>
</dbReference>
<dbReference type="EMBL" id="JBEZFP010000159">
    <property type="protein sequence ID" value="MEU8139191.1"/>
    <property type="molecule type" value="Genomic_DNA"/>
</dbReference>
<protein>
    <submittedName>
        <fullName evidence="4">Class F sortase</fullName>
    </submittedName>
</protein>
<name>A0ABV3DU00_9ACTN</name>